<proteinExistence type="predicted"/>
<sequence>MLTVYIYIQQPVDLNLEPGAESRLKYGHLWFQQSTRFKCPKGNFCISLIRIMYTENSIFHHLVNSNSLKWILLKFHFFLRNGFMLLDSDIIMLDT</sequence>
<name>A0A183PG86_9TREM</name>
<accession>A0A183PG86</accession>
<reference evidence="1 2" key="1">
    <citation type="submission" date="2018-11" db="EMBL/GenBank/DDBJ databases">
        <authorList>
            <consortium name="Pathogen Informatics"/>
        </authorList>
    </citation>
    <scope>NUCLEOTIDE SEQUENCE [LARGE SCALE GENOMIC DNA]</scope>
    <source>
        <strain>Denwood</strain>
        <strain evidence="2">Zambia</strain>
    </source>
</reference>
<gene>
    <name evidence="1" type="ORF">SMTD_LOCUS13372</name>
</gene>
<evidence type="ECO:0000313" key="2">
    <source>
        <dbReference type="Proteomes" id="UP000269396"/>
    </source>
</evidence>
<evidence type="ECO:0000313" key="1">
    <source>
        <dbReference type="EMBL" id="VDP63377.1"/>
    </source>
</evidence>
<keyword evidence="2" id="KW-1185">Reference proteome</keyword>
<dbReference type="AlphaFoldDB" id="A0A183PG86"/>
<protein>
    <submittedName>
        <fullName evidence="1">Uncharacterized protein</fullName>
    </submittedName>
</protein>
<organism evidence="1 2">
    <name type="scientific">Schistosoma mattheei</name>
    <dbReference type="NCBI Taxonomy" id="31246"/>
    <lineage>
        <taxon>Eukaryota</taxon>
        <taxon>Metazoa</taxon>
        <taxon>Spiralia</taxon>
        <taxon>Lophotrochozoa</taxon>
        <taxon>Platyhelminthes</taxon>
        <taxon>Trematoda</taxon>
        <taxon>Digenea</taxon>
        <taxon>Strigeidida</taxon>
        <taxon>Schistosomatoidea</taxon>
        <taxon>Schistosomatidae</taxon>
        <taxon>Schistosoma</taxon>
    </lineage>
</organism>
<dbReference type="Proteomes" id="UP000269396">
    <property type="component" value="Unassembled WGS sequence"/>
</dbReference>
<dbReference type="EMBL" id="UZAL01033432">
    <property type="protein sequence ID" value="VDP63377.1"/>
    <property type="molecule type" value="Genomic_DNA"/>
</dbReference>